<dbReference type="Proteomes" id="UP000054988">
    <property type="component" value="Unassembled WGS sequence"/>
</dbReference>
<protein>
    <submittedName>
        <fullName evidence="1">Uncharacterized protein</fullName>
    </submittedName>
</protein>
<reference evidence="1 2" key="1">
    <citation type="submission" date="2015-12" db="EMBL/GenBank/DDBJ databases">
        <title>Draft genome sequence of Moniliophthora roreri, the causal agent of frosty pod rot of cacao.</title>
        <authorList>
            <person name="Aime M.C."/>
            <person name="Diaz-Valderrama J.R."/>
            <person name="Kijpornyongpan T."/>
            <person name="Phillips-Mora W."/>
        </authorList>
    </citation>
    <scope>NUCLEOTIDE SEQUENCE [LARGE SCALE GENOMIC DNA]</scope>
    <source>
        <strain evidence="1 2">MCA 2952</strain>
    </source>
</reference>
<dbReference type="EMBL" id="LATX01000137">
    <property type="protein sequence ID" value="KTB47102.1"/>
    <property type="molecule type" value="Genomic_DNA"/>
</dbReference>
<gene>
    <name evidence="1" type="ORF">WG66_320</name>
</gene>
<evidence type="ECO:0000313" key="1">
    <source>
        <dbReference type="EMBL" id="KTB47102.1"/>
    </source>
</evidence>
<dbReference type="AlphaFoldDB" id="A0A0W0GEV5"/>
<comment type="caution">
    <text evidence="1">The sequence shown here is derived from an EMBL/GenBank/DDBJ whole genome shotgun (WGS) entry which is preliminary data.</text>
</comment>
<name>A0A0W0GEV5_MONRR</name>
<accession>A0A0W0GEV5</accession>
<proteinExistence type="predicted"/>
<evidence type="ECO:0000313" key="2">
    <source>
        <dbReference type="Proteomes" id="UP000054988"/>
    </source>
</evidence>
<sequence length="171" mass="18413">MNDALRQKSTILLYHKFDSPSVRHRNLGVKQKTSNVVEASAIHVASMLASTRAAETVMPGALFQSFLLATAAVALDTGSPPLLDPEPRSCTEPRSWCCSNRIVRAIGDSGLYADKSLELTRNGSFAASNVPECDSTTEFVKLPNNTNTFGCISTSTPVPSRTAMSMTDEED</sequence>
<organism evidence="1 2">
    <name type="scientific">Moniliophthora roreri</name>
    <name type="common">Frosty pod rot fungus</name>
    <name type="synonym">Monilia roreri</name>
    <dbReference type="NCBI Taxonomy" id="221103"/>
    <lineage>
        <taxon>Eukaryota</taxon>
        <taxon>Fungi</taxon>
        <taxon>Dikarya</taxon>
        <taxon>Basidiomycota</taxon>
        <taxon>Agaricomycotina</taxon>
        <taxon>Agaricomycetes</taxon>
        <taxon>Agaricomycetidae</taxon>
        <taxon>Agaricales</taxon>
        <taxon>Marasmiineae</taxon>
        <taxon>Marasmiaceae</taxon>
        <taxon>Moniliophthora</taxon>
    </lineage>
</organism>